<dbReference type="Proteomes" id="UP000095281">
    <property type="component" value="Unplaced"/>
</dbReference>
<sequence length="102" mass="10008">MNFHILPTAFILSVLVVTLFGHCTEASCGGCCTNCGVVPAPALPPVPAPAPVPVPAPVTYTVQVPVPAPVSYVNSCGFVGCGGCGGYGCGGCGGYGYGCGKK</sequence>
<organism evidence="2 3">
    <name type="scientific">Meloidogyne hapla</name>
    <name type="common">Root-knot nematode worm</name>
    <dbReference type="NCBI Taxonomy" id="6305"/>
    <lineage>
        <taxon>Eukaryota</taxon>
        <taxon>Metazoa</taxon>
        <taxon>Ecdysozoa</taxon>
        <taxon>Nematoda</taxon>
        <taxon>Chromadorea</taxon>
        <taxon>Rhabditida</taxon>
        <taxon>Tylenchina</taxon>
        <taxon>Tylenchomorpha</taxon>
        <taxon>Tylenchoidea</taxon>
        <taxon>Meloidogynidae</taxon>
        <taxon>Meloidogyninae</taxon>
        <taxon>Meloidogyne</taxon>
    </lineage>
</organism>
<evidence type="ECO:0000256" key="1">
    <source>
        <dbReference type="SAM" id="SignalP"/>
    </source>
</evidence>
<keyword evidence="1" id="KW-0732">Signal</keyword>
<feature type="chain" id="PRO_5009316017" evidence="1">
    <location>
        <begin position="27"/>
        <end position="102"/>
    </location>
</feature>
<reference evidence="3" key="1">
    <citation type="submission" date="2016-11" db="UniProtKB">
        <authorList>
            <consortium name="WormBaseParasite"/>
        </authorList>
    </citation>
    <scope>IDENTIFICATION</scope>
</reference>
<evidence type="ECO:0000313" key="3">
    <source>
        <dbReference type="WBParaSite" id="MhA1_Contig342.frz3.gene10"/>
    </source>
</evidence>
<feature type="signal peptide" evidence="1">
    <location>
        <begin position="1"/>
        <end position="26"/>
    </location>
</feature>
<dbReference type="WBParaSite" id="MhA1_Contig342.frz3.gene10">
    <property type="protein sequence ID" value="MhA1_Contig342.frz3.gene10"/>
    <property type="gene ID" value="MhA1_Contig342.frz3.gene10"/>
</dbReference>
<dbReference type="AlphaFoldDB" id="A0A1I8BP91"/>
<evidence type="ECO:0000313" key="2">
    <source>
        <dbReference type="Proteomes" id="UP000095281"/>
    </source>
</evidence>
<protein>
    <submittedName>
        <fullName evidence="3">Chorion class high-cysteine HCB protein 12-like</fullName>
    </submittedName>
</protein>
<accession>A0A1I8BP91</accession>
<name>A0A1I8BP91_MELHA</name>
<keyword evidence="2" id="KW-1185">Reference proteome</keyword>
<proteinExistence type="predicted"/>